<dbReference type="InterPro" id="IPR000794">
    <property type="entry name" value="Beta-ketoacyl_synthase"/>
</dbReference>
<dbReference type="InterPro" id="IPR020841">
    <property type="entry name" value="PKS_Beta-ketoAc_synthase_dom"/>
</dbReference>
<dbReference type="InterPro" id="IPR014031">
    <property type="entry name" value="Ketoacyl_synth_C"/>
</dbReference>
<dbReference type="AlphaFoldDB" id="A0A9X1V3G8"/>
<protein>
    <submittedName>
        <fullName evidence="5">Beta-ketoacyl-[acyl-carrier-protein] synthase family protein</fullName>
    </submittedName>
</protein>
<dbReference type="Proteomes" id="UP001139226">
    <property type="component" value="Unassembled WGS sequence"/>
</dbReference>
<dbReference type="InterPro" id="IPR014030">
    <property type="entry name" value="Ketoacyl_synth_N"/>
</dbReference>
<dbReference type="Gene3D" id="3.40.47.10">
    <property type="match status" value="1"/>
</dbReference>
<feature type="domain" description="Ketosynthase family 3 (KS3)" evidence="4">
    <location>
        <begin position="1"/>
        <end position="392"/>
    </location>
</feature>
<evidence type="ECO:0000256" key="1">
    <source>
        <dbReference type="ARBA" id="ARBA00008467"/>
    </source>
</evidence>
<dbReference type="PANTHER" id="PTHR11712:SF336">
    <property type="entry name" value="3-OXOACYL-[ACYL-CARRIER-PROTEIN] SYNTHASE, MITOCHONDRIAL"/>
    <property type="match status" value="1"/>
</dbReference>
<comment type="similarity">
    <text evidence="1 3">Belongs to the thiolase-like superfamily. Beta-ketoacyl-ACP synthases family.</text>
</comment>
<accession>A0A9X1V3G8</accession>
<evidence type="ECO:0000256" key="3">
    <source>
        <dbReference type="RuleBase" id="RU003694"/>
    </source>
</evidence>
<name>A0A9X1V3G8_9FLAO</name>
<organism evidence="5 6">
    <name type="scientific">Christiangramia lutea</name>
    <dbReference type="NCBI Taxonomy" id="1607951"/>
    <lineage>
        <taxon>Bacteria</taxon>
        <taxon>Pseudomonadati</taxon>
        <taxon>Bacteroidota</taxon>
        <taxon>Flavobacteriia</taxon>
        <taxon>Flavobacteriales</taxon>
        <taxon>Flavobacteriaceae</taxon>
        <taxon>Christiangramia</taxon>
    </lineage>
</organism>
<comment type="caution">
    <text evidence="5">The sequence shown here is derived from an EMBL/GenBank/DDBJ whole genome shotgun (WGS) entry which is preliminary data.</text>
</comment>
<dbReference type="PANTHER" id="PTHR11712">
    <property type="entry name" value="POLYKETIDE SYNTHASE-RELATED"/>
    <property type="match status" value="1"/>
</dbReference>
<dbReference type="CDD" id="cd00834">
    <property type="entry name" value="KAS_I_II"/>
    <property type="match status" value="1"/>
</dbReference>
<dbReference type="Pfam" id="PF02801">
    <property type="entry name" value="Ketoacyl-synt_C"/>
    <property type="match status" value="1"/>
</dbReference>
<dbReference type="PROSITE" id="PS52004">
    <property type="entry name" value="KS3_2"/>
    <property type="match status" value="1"/>
</dbReference>
<dbReference type="GO" id="GO:0004315">
    <property type="term" value="F:3-oxoacyl-[acyl-carrier-protein] synthase activity"/>
    <property type="evidence" value="ECO:0007669"/>
    <property type="project" value="InterPro"/>
</dbReference>
<keyword evidence="6" id="KW-1185">Reference proteome</keyword>
<dbReference type="SMART" id="SM00825">
    <property type="entry name" value="PKS_KS"/>
    <property type="match status" value="1"/>
</dbReference>
<evidence type="ECO:0000256" key="2">
    <source>
        <dbReference type="ARBA" id="ARBA00022679"/>
    </source>
</evidence>
<proteinExistence type="inferred from homology"/>
<dbReference type="InterPro" id="IPR018201">
    <property type="entry name" value="Ketoacyl_synth_AS"/>
</dbReference>
<reference evidence="5" key="1">
    <citation type="submission" date="2022-03" db="EMBL/GenBank/DDBJ databases">
        <title>Gramella crocea sp. nov., isolated from activated sludge of a seafood processing plant.</title>
        <authorList>
            <person name="Zhang X."/>
        </authorList>
    </citation>
    <scope>NUCLEOTIDE SEQUENCE</scope>
    <source>
        <strain evidence="5">YJ019</strain>
    </source>
</reference>
<dbReference type="GO" id="GO:0006633">
    <property type="term" value="P:fatty acid biosynthetic process"/>
    <property type="evidence" value="ECO:0007669"/>
    <property type="project" value="InterPro"/>
</dbReference>
<evidence type="ECO:0000259" key="4">
    <source>
        <dbReference type="PROSITE" id="PS52004"/>
    </source>
</evidence>
<evidence type="ECO:0000313" key="6">
    <source>
        <dbReference type="Proteomes" id="UP001139226"/>
    </source>
</evidence>
<dbReference type="GO" id="GO:0005829">
    <property type="term" value="C:cytosol"/>
    <property type="evidence" value="ECO:0007669"/>
    <property type="project" value="TreeGrafter"/>
</dbReference>
<dbReference type="Pfam" id="PF00109">
    <property type="entry name" value="ketoacyl-synt"/>
    <property type="match status" value="1"/>
</dbReference>
<dbReference type="PROSITE" id="PS00606">
    <property type="entry name" value="KS3_1"/>
    <property type="match status" value="1"/>
</dbReference>
<evidence type="ECO:0000313" key="5">
    <source>
        <dbReference type="EMBL" id="MCH4823175.1"/>
    </source>
</evidence>
<dbReference type="EMBL" id="JAKVTV010000002">
    <property type="protein sequence ID" value="MCH4823175.1"/>
    <property type="molecule type" value="Genomic_DNA"/>
</dbReference>
<sequence>MKGVAVTGMGIISAIGRNLNENHLSLKNAKNGITNPEILSTQHSHLPVGEIKLSNAELATILNLPENHSYTRSALLAVHSVKELLENSGYDQFPEGTGFISGTSIGGIDKTEQHFYDYSENPEYRKYIQAQHPGFTTEKIAEYFGLNGFVTTISTACSSSANAIMMGAQMIQSGKLKRVIVGGSDCLTKFTLNGFNSLKILSEEKSLPFDDDRAGLNLGEAAGYLLLEAEEYTSGRSVLGRVSGYGNANDAFHQTASSENGEGAFKAISKALNKAGLSGSDINFINAHGTGTRNNDLSESVALQRIFGKNIPAFSSTKGFTGHTLGAAGAVEAIFSLLSIQYGEIYPNLNFKTSMKETGLDPVTSIQNKEINTILSNSFGFGGNCTSLIFKKDE</sequence>
<dbReference type="InterPro" id="IPR016039">
    <property type="entry name" value="Thiolase-like"/>
</dbReference>
<gene>
    <name evidence="5" type="ORF">ML462_08295</name>
</gene>
<dbReference type="RefSeq" id="WP_240713339.1">
    <property type="nucleotide sequence ID" value="NZ_JAKVTV010000002.1"/>
</dbReference>
<dbReference type="SUPFAM" id="SSF53901">
    <property type="entry name" value="Thiolase-like"/>
    <property type="match status" value="1"/>
</dbReference>
<keyword evidence="2 3" id="KW-0808">Transferase</keyword>